<protein>
    <recommendedName>
        <fullName evidence="4">OmpR/PhoB-type domain-containing protein</fullName>
    </recommendedName>
</protein>
<sequence>MFDTEESTLSTADNDKKLEMSTISVRLFAELLTHSSGVTREHLLSTVWSEHGLKASNNNLNNHISLLRKYLEELAGLEDLIKTLPKKGFILNKNYRIEIQDESDSKIPEEASSTQVDKNRHFKINKKYIAALLVASLLLVSSLYGNEIYHLFISANAEKIYTYKQCALRTLQEVPENKRGKIVSTVIDTIKNNDIDCDNDNYDVFFYLSGKEQSKNEFKMFSLCRNGGDGYYSYCYSIKMV</sequence>
<accession>A0A1S8CJ96</accession>
<evidence type="ECO:0000313" key="5">
    <source>
        <dbReference type="EMBL" id="OMQ22868.1"/>
    </source>
</evidence>
<dbReference type="STRING" id="2034155.BMI79_10530"/>
<keyword evidence="3" id="KW-1133">Transmembrane helix</keyword>
<dbReference type="InterPro" id="IPR001867">
    <property type="entry name" value="OmpR/PhoB-type_DNA-bd"/>
</dbReference>
<dbReference type="Proteomes" id="UP000216021">
    <property type="component" value="Unassembled WGS sequence"/>
</dbReference>
<evidence type="ECO:0000259" key="4">
    <source>
        <dbReference type="PROSITE" id="PS51755"/>
    </source>
</evidence>
<proteinExistence type="predicted"/>
<keyword evidence="6" id="KW-1185">Reference proteome</keyword>
<feature type="domain" description="OmpR/PhoB-type" evidence="4">
    <location>
        <begin position="1"/>
        <end position="93"/>
    </location>
</feature>
<dbReference type="OrthoDB" id="5801519at2"/>
<keyword evidence="3" id="KW-0812">Transmembrane</keyword>
<evidence type="ECO:0000256" key="3">
    <source>
        <dbReference type="SAM" id="Phobius"/>
    </source>
</evidence>
<dbReference type="AlphaFoldDB" id="A0A1S8CJ96"/>
<dbReference type="PROSITE" id="PS51755">
    <property type="entry name" value="OMPR_PHOB"/>
    <property type="match status" value="1"/>
</dbReference>
<organism evidence="5 6">
    <name type="scientific">Serratia oryzae</name>
    <dbReference type="NCBI Taxonomy" id="2034155"/>
    <lineage>
        <taxon>Bacteria</taxon>
        <taxon>Pseudomonadati</taxon>
        <taxon>Pseudomonadota</taxon>
        <taxon>Gammaproteobacteria</taxon>
        <taxon>Enterobacterales</taxon>
        <taxon>Yersiniaceae</taxon>
        <taxon>Serratia</taxon>
    </lineage>
</organism>
<dbReference type="SMART" id="SM00862">
    <property type="entry name" value="Trans_reg_C"/>
    <property type="match status" value="1"/>
</dbReference>
<feature type="DNA-binding region" description="OmpR/PhoB-type" evidence="2">
    <location>
        <begin position="1"/>
        <end position="93"/>
    </location>
</feature>
<dbReference type="InterPro" id="IPR016032">
    <property type="entry name" value="Sig_transdc_resp-reg_C-effctor"/>
</dbReference>
<dbReference type="EMBL" id="MOXD01000005">
    <property type="protein sequence ID" value="OMQ22868.1"/>
    <property type="molecule type" value="Genomic_DNA"/>
</dbReference>
<comment type="caution">
    <text evidence="5">The sequence shown here is derived from an EMBL/GenBank/DDBJ whole genome shotgun (WGS) entry which is preliminary data.</text>
</comment>
<dbReference type="GO" id="GO:0000160">
    <property type="term" value="P:phosphorelay signal transduction system"/>
    <property type="evidence" value="ECO:0007669"/>
    <property type="project" value="InterPro"/>
</dbReference>
<dbReference type="InterPro" id="IPR036388">
    <property type="entry name" value="WH-like_DNA-bd_sf"/>
</dbReference>
<dbReference type="Gene3D" id="1.10.10.10">
    <property type="entry name" value="Winged helix-like DNA-binding domain superfamily/Winged helix DNA-binding domain"/>
    <property type="match status" value="1"/>
</dbReference>
<evidence type="ECO:0000313" key="6">
    <source>
        <dbReference type="Proteomes" id="UP000216021"/>
    </source>
</evidence>
<evidence type="ECO:0000256" key="2">
    <source>
        <dbReference type="PROSITE-ProRule" id="PRU01091"/>
    </source>
</evidence>
<dbReference type="Pfam" id="PF00486">
    <property type="entry name" value="Trans_reg_C"/>
    <property type="match status" value="1"/>
</dbReference>
<dbReference type="GO" id="GO:0006355">
    <property type="term" value="P:regulation of DNA-templated transcription"/>
    <property type="evidence" value="ECO:0007669"/>
    <property type="project" value="InterPro"/>
</dbReference>
<name>A0A1S8CJ96_9GAMM</name>
<dbReference type="RefSeq" id="WP_076942156.1">
    <property type="nucleotide sequence ID" value="NZ_MOXD01000005.1"/>
</dbReference>
<keyword evidence="1 2" id="KW-0238">DNA-binding</keyword>
<evidence type="ECO:0000256" key="1">
    <source>
        <dbReference type="ARBA" id="ARBA00023125"/>
    </source>
</evidence>
<dbReference type="GO" id="GO:0003677">
    <property type="term" value="F:DNA binding"/>
    <property type="evidence" value="ECO:0007669"/>
    <property type="project" value="UniProtKB-UniRule"/>
</dbReference>
<reference evidence="5 6" key="1">
    <citation type="submission" date="2016-11" db="EMBL/GenBank/DDBJ databases">
        <title>Rahnella oryzae sp. nov., isolated from rice root.</title>
        <authorList>
            <person name="Zhang X.-X."/>
            <person name="Zhang J."/>
        </authorList>
    </citation>
    <scope>NUCLEOTIDE SEQUENCE [LARGE SCALE GENOMIC DNA]</scope>
    <source>
        <strain evidence="5 6">J11-6</strain>
    </source>
</reference>
<gene>
    <name evidence="5" type="ORF">BMI79_10530</name>
</gene>
<feature type="transmembrane region" description="Helical" evidence="3">
    <location>
        <begin position="128"/>
        <end position="145"/>
    </location>
</feature>
<dbReference type="SUPFAM" id="SSF46894">
    <property type="entry name" value="C-terminal effector domain of the bipartite response regulators"/>
    <property type="match status" value="1"/>
</dbReference>
<keyword evidence="3" id="KW-0472">Membrane</keyword>